<evidence type="ECO:0000313" key="3">
    <source>
        <dbReference type="WBParaSite" id="EVEC_0000309301-mRNA-1"/>
    </source>
</evidence>
<dbReference type="AlphaFoldDB" id="A0A0N4UZN3"/>
<sequence>MSRVAGESDPVRFPCGGVVTNWIHQYESGIDVGVAPELRVYFCYDKRLCCCVVQISNELVLAELAPFDCPAACRHTAKARALRYRSGTRPENRISRFRNPGSFGTYGVLTVMFEKLGKQSIFRIGAE</sequence>
<reference evidence="3" key="1">
    <citation type="submission" date="2017-02" db="UniProtKB">
        <authorList>
            <consortium name="WormBaseParasite"/>
        </authorList>
    </citation>
    <scope>IDENTIFICATION</scope>
</reference>
<proteinExistence type="predicted"/>
<evidence type="ECO:0000313" key="2">
    <source>
        <dbReference type="Proteomes" id="UP000274131"/>
    </source>
</evidence>
<dbReference type="EMBL" id="UXUI01007451">
    <property type="protein sequence ID" value="VDD87658.1"/>
    <property type="molecule type" value="Genomic_DNA"/>
</dbReference>
<name>A0A0N4UZN3_ENTVE</name>
<dbReference type="Proteomes" id="UP000274131">
    <property type="component" value="Unassembled WGS sequence"/>
</dbReference>
<accession>A0A0N4UZN3</accession>
<evidence type="ECO:0000313" key="1">
    <source>
        <dbReference type="EMBL" id="VDD87658.1"/>
    </source>
</evidence>
<keyword evidence="2" id="KW-1185">Reference proteome</keyword>
<reference evidence="1 2" key="2">
    <citation type="submission" date="2018-10" db="EMBL/GenBank/DDBJ databases">
        <authorList>
            <consortium name="Pathogen Informatics"/>
        </authorList>
    </citation>
    <scope>NUCLEOTIDE SEQUENCE [LARGE SCALE GENOMIC DNA]</scope>
</reference>
<protein>
    <submittedName>
        <fullName evidence="3">Spaetzle domain-containing protein</fullName>
    </submittedName>
</protein>
<dbReference type="WBParaSite" id="EVEC_0000309301-mRNA-1">
    <property type="protein sequence ID" value="EVEC_0000309301-mRNA-1"/>
    <property type="gene ID" value="EVEC_0000309301"/>
</dbReference>
<gene>
    <name evidence="1" type="ORF">EVEC_LOCUS2801</name>
</gene>
<organism evidence="3">
    <name type="scientific">Enterobius vermicularis</name>
    <name type="common">Human pinworm</name>
    <dbReference type="NCBI Taxonomy" id="51028"/>
    <lineage>
        <taxon>Eukaryota</taxon>
        <taxon>Metazoa</taxon>
        <taxon>Ecdysozoa</taxon>
        <taxon>Nematoda</taxon>
        <taxon>Chromadorea</taxon>
        <taxon>Rhabditida</taxon>
        <taxon>Spirurina</taxon>
        <taxon>Oxyuridomorpha</taxon>
        <taxon>Oxyuroidea</taxon>
        <taxon>Oxyuridae</taxon>
        <taxon>Enterobius</taxon>
    </lineage>
</organism>